<dbReference type="Proteomes" id="UP000886822">
    <property type="component" value="Unassembled WGS sequence"/>
</dbReference>
<reference evidence="1" key="2">
    <citation type="submission" date="2021-04" db="EMBL/GenBank/DDBJ databases">
        <authorList>
            <person name="Gilroy R."/>
        </authorList>
    </citation>
    <scope>NUCLEOTIDE SEQUENCE</scope>
    <source>
        <strain evidence="1">CHK173-259</strain>
    </source>
</reference>
<sequence>MAIYFGGKKLPVAGDLEAISYGADTIFRRHYPEGTVLYKSKRADGDVLAHIYATDPVGYQLTGAYDRIKTGVVVTISSTAYTDNYLYSSSDTRLKLTKILIPLGQRTQYTAYYYYATGITGKFYFQVVNNPDGTMTLNPTNSLNTTGSWLFDDENGSQFIAVKSVVSY</sequence>
<proteinExistence type="predicted"/>
<dbReference type="EMBL" id="DXGJ01000004">
    <property type="protein sequence ID" value="HIW71056.1"/>
    <property type="molecule type" value="Genomic_DNA"/>
</dbReference>
<gene>
    <name evidence="1" type="ORF">H9875_00365</name>
</gene>
<organism evidence="1 2">
    <name type="scientific">Candidatus Levilactobacillus faecigallinarum</name>
    <dbReference type="NCBI Taxonomy" id="2838638"/>
    <lineage>
        <taxon>Bacteria</taxon>
        <taxon>Bacillati</taxon>
        <taxon>Bacillota</taxon>
        <taxon>Bacilli</taxon>
        <taxon>Lactobacillales</taxon>
        <taxon>Lactobacillaceae</taxon>
        <taxon>Levilactobacillus</taxon>
    </lineage>
</organism>
<reference evidence="1" key="1">
    <citation type="journal article" date="2021" name="PeerJ">
        <title>Extensive microbial diversity within the chicken gut microbiome revealed by metagenomics and culture.</title>
        <authorList>
            <person name="Gilroy R."/>
            <person name="Ravi A."/>
            <person name="Getino M."/>
            <person name="Pursley I."/>
            <person name="Horton D.L."/>
            <person name="Alikhan N.F."/>
            <person name="Baker D."/>
            <person name="Gharbi K."/>
            <person name="Hall N."/>
            <person name="Watson M."/>
            <person name="Adriaenssens E.M."/>
            <person name="Foster-Nyarko E."/>
            <person name="Jarju S."/>
            <person name="Secka A."/>
            <person name="Antonio M."/>
            <person name="Oren A."/>
            <person name="Chaudhuri R.R."/>
            <person name="La Ragione R."/>
            <person name="Hildebrand F."/>
            <person name="Pallen M.J."/>
        </authorList>
    </citation>
    <scope>NUCLEOTIDE SEQUENCE</scope>
    <source>
        <strain evidence="1">CHK173-259</strain>
    </source>
</reference>
<accession>A0A9D1QQF3</accession>
<evidence type="ECO:0000313" key="1">
    <source>
        <dbReference type="EMBL" id="HIW71056.1"/>
    </source>
</evidence>
<dbReference type="AlphaFoldDB" id="A0A9D1QQF3"/>
<name>A0A9D1QQF3_9LACO</name>
<evidence type="ECO:0000313" key="2">
    <source>
        <dbReference type="Proteomes" id="UP000886822"/>
    </source>
</evidence>
<comment type="caution">
    <text evidence="1">The sequence shown here is derived from an EMBL/GenBank/DDBJ whole genome shotgun (WGS) entry which is preliminary data.</text>
</comment>
<protein>
    <submittedName>
        <fullName evidence="1">Uncharacterized protein</fullName>
    </submittedName>
</protein>